<dbReference type="AlphaFoldDB" id="A0A6V7QHX4"/>
<feature type="region of interest" description="Disordered" evidence="1">
    <location>
        <begin position="46"/>
        <end position="161"/>
    </location>
</feature>
<dbReference type="Gene3D" id="3.40.395.10">
    <property type="entry name" value="Adenoviral Proteinase, Chain A"/>
    <property type="match status" value="1"/>
</dbReference>
<gene>
    <name evidence="2" type="ORF">CB5_LOCUS25636</name>
</gene>
<dbReference type="SUPFAM" id="SSF54001">
    <property type="entry name" value="Cysteine proteinases"/>
    <property type="match status" value="1"/>
</dbReference>
<protein>
    <submittedName>
        <fullName evidence="2">Uncharacterized protein</fullName>
    </submittedName>
</protein>
<sequence length="391" mass="43661">MAMAQLRLSREGYVGPYSLRCGERRDRSGTEGWDVIEESVVLDMLDLEEEEEKKAATAAEEEEKEVSAPEEKEVAAAVATAEEKAAKAATAGAATEEEEENEATTAAKEEEKEASAAEEKEAAATAEEKAGSGGGSCTGGIGDSHKNDLRSKSVIVKIDKPRPKRRLALDSTARKASTQTTKSAMPEPSIIESYQRRIRRALKIFLTSTTNARRVPSKNIDIGQSDFVDLTSHMAFVSSDVIDAYQHILEEAEGQRCILLRPEPAYLVEFGHANRPPNGQGTAIAANMFLNDLTEGVISEAKYWFIPLFDFNYWHLLAVDLQEGKYLHFSSIKNAKYNVGFEKAISIFFICDFVENFLQNKLPDLFRRRETRPIDWEKDQHRRHPDARLVK</sequence>
<feature type="compositionally biased region" description="Gly residues" evidence="1">
    <location>
        <begin position="131"/>
        <end position="142"/>
    </location>
</feature>
<feature type="compositionally biased region" description="Basic and acidic residues" evidence="1">
    <location>
        <begin position="143"/>
        <end position="161"/>
    </location>
</feature>
<dbReference type="InterPro" id="IPR038765">
    <property type="entry name" value="Papain-like_cys_pep_sf"/>
</dbReference>
<evidence type="ECO:0000313" key="2">
    <source>
        <dbReference type="EMBL" id="CAD1842425.1"/>
    </source>
</evidence>
<name>A0A6V7QHX4_ANACO</name>
<organism evidence="2">
    <name type="scientific">Ananas comosus var. bracteatus</name>
    <name type="common">red pineapple</name>
    <dbReference type="NCBI Taxonomy" id="296719"/>
    <lineage>
        <taxon>Eukaryota</taxon>
        <taxon>Viridiplantae</taxon>
        <taxon>Streptophyta</taxon>
        <taxon>Embryophyta</taxon>
        <taxon>Tracheophyta</taxon>
        <taxon>Spermatophyta</taxon>
        <taxon>Magnoliopsida</taxon>
        <taxon>Liliopsida</taxon>
        <taxon>Poales</taxon>
        <taxon>Bromeliaceae</taxon>
        <taxon>Bromelioideae</taxon>
        <taxon>Ananas</taxon>
    </lineage>
</organism>
<proteinExistence type="predicted"/>
<feature type="compositionally biased region" description="Basic and acidic residues" evidence="1">
    <location>
        <begin position="65"/>
        <end position="74"/>
    </location>
</feature>
<dbReference type="EMBL" id="LR862136">
    <property type="protein sequence ID" value="CAD1842425.1"/>
    <property type="molecule type" value="Genomic_DNA"/>
</dbReference>
<feature type="compositionally biased region" description="Basic and acidic residues" evidence="1">
    <location>
        <begin position="107"/>
        <end position="130"/>
    </location>
</feature>
<accession>A0A6V7QHX4</accession>
<evidence type="ECO:0000256" key="1">
    <source>
        <dbReference type="SAM" id="MobiDB-lite"/>
    </source>
</evidence>
<reference evidence="2" key="1">
    <citation type="submission" date="2020-07" db="EMBL/GenBank/DDBJ databases">
        <authorList>
            <person name="Lin J."/>
        </authorList>
    </citation>
    <scope>NUCLEOTIDE SEQUENCE</scope>
</reference>